<feature type="transmembrane region" description="Helical" evidence="8">
    <location>
        <begin position="208"/>
        <end position="234"/>
    </location>
</feature>
<proteinExistence type="predicted"/>
<keyword evidence="11" id="KW-1185">Reference proteome</keyword>
<dbReference type="Proteomes" id="UP001344447">
    <property type="component" value="Unassembled WGS sequence"/>
</dbReference>
<feature type="transmembrane region" description="Helical" evidence="8">
    <location>
        <begin position="41"/>
        <end position="60"/>
    </location>
</feature>
<dbReference type="Pfam" id="PF00002">
    <property type="entry name" value="7tm_2"/>
    <property type="match status" value="1"/>
</dbReference>
<sequence length="286" mass="33159">MSTELLNTALSYLTDILLSLSIVGSFLTVLTFMLYPKLRSYAIKLILYLCMSIIFSLFFFEISFRSSKSLFCIPSAILVHYFFLSNFFWTFSVSFNFFQMIVKRNRDTEFYEKFYHPISWGIPFIIVILCASFEKYVNRGGFPGIIIVCSNICIYFFIAKEIYKTLRHTPVQKRQTVKEFRVYFSIFVSIGSSWIFGFIYMFSDTSTVIGYTFLFLFSISTSLQGFFIFVSYCLNYKVFANYSRSFTQYGVSFFKRWENLDGETTQSGPTGTTDSSSITSTNVCAA</sequence>
<evidence type="ECO:0000256" key="1">
    <source>
        <dbReference type="ARBA" id="ARBA00004141"/>
    </source>
</evidence>
<dbReference type="PRINTS" id="PR02001">
    <property type="entry name" value="GCR1CAMPR"/>
</dbReference>
<organism evidence="10 11">
    <name type="scientific">Dictyostelium firmibasis</name>
    <dbReference type="NCBI Taxonomy" id="79012"/>
    <lineage>
        <taxon>Eukaryota</taxon>
        <taxon>Amoebozoa</taxon>
        <taxon>Evosea</taxon>
        <taxon>Eumycetozoa</taxon>
        <taxon>Dictyostelia</taxon>
        <taxon>Dictyosteliales</taxon>
        <taxon>Dictyosteliaceae</taxon>
        <taxon>Dictyostelium</taxon>
    </lineage>
</organism>
<dbReference type="PANTHER" id="PTHR45902:SF1">
    <property type="entry name" value="LATROPHILIN RECEPTOR-LIKE PROTEIN A"/>
    <property type="match status" value="1"/>
</dbReference>
<comment type="subcellular location">
    <subcellularLocation>
        <location evidence="1">Membrane</location>
        <topology evidence="1">Multi-pass membrane protein</topology>
    </subcellularLocation>
</comment>
<keyword evidence="5 8" id="KW-0472">Membrane</keyword>
<keyword evidence="6" id="KW-0675">Receptor</keyword>
<dbReference type="Gene3D" id="1.20.1070.10">
    <property type="entry name" value="Rhodopsin 7-helix transmembrane proteins"/>
    <property type="match status" value="1"/>
</dbReference>
<accession>A0AAN7U2C9</accession>
<evidence type="ECO:0000256" key="8">
    <source>
        <dbReference type="SAM" id="Phobius"/>
    </source>
</evidence>
<evidence type="ECO:0000256" key="4">
    <source>
        <dbReference type="ARBA" id="ARBA00023040"/>
    </source>
</evidence>
<evidence type="ECO:0000256" key="6">
    <source>
        <dbReference type="ARBA" id="ARBA00023170"/>
    </source>
</evidence>
<feature type="transmembrane region" description="Helical" evidence="8">
    <location>
        <begin position="180"/>
        <end position="202"/>
    </location>
</feature>
<dbReference type="GO" id="GO:0007166">
    <property type="term" value="P:cell surface receptor signaling pathway"/>
    <property type="evidence" value="ECO:0007669"/>
    <property type="project" value="InterPro"/>
</dbReference>
<evidence type="ECO:0000256" key="5">
    <source>
        <dbReference type="ARBA" id="ARBA00023136"/>
    </source>
</evidence>
<reference evidence="10 11" key="1">
    <citation type="submission" date="2023-11" db="EMBL/GenBank/DDBJ databases">
        <title>Dfirmibasis_genome.</title>
        <authorList>
            <person name="Edelbroek B."/>
            <person name="Kjellin J."/>
            <person name="Jerlstrom-Hultqvist J."/>
            <person name="Soderbom F."/>
        </authorList>
    </citation>
    <scope>NUCLEOTIDE SEQUENCE [LARGE SCALE GENOMIC DNA]</scope>
    <source>
        <strain evidence="10 11">TNS-C-14</strain>
    </source>
</reference>
<gene>
    <name evidence="10" type="ORF">RB653_000469</name>
</gene>
<dbReference type="InterPro" id="IPR053231">
    <property type="entry name" value="GPCR_LN-TM7"/>
</dbReference>
<keyword evidence="2 8" id="KW-0812">Transmembrane</keyword>
<dbReference type="AlphaFoldDB" id="A0AAN7U2C9"/>
<evidence type="ECO:0000256" key="2">
    <source>
        <dbReference type="ARBA" id="ARBA00022692"/>
    </source>
</evidence>
<dbReference type="PROSITE" id="PS50261">
    <property type="entry name" value="G_PROTEIN_RECEP_F2_4"/>
    <property type="match status" value="1"/>
</dbReference>
<comment type="caution">
    <text evidence="10">The sequence shown here is derived from an EMBL/GenBank/DDBJ whole genome shotgun (WGS) entry which is preliminary data.</text>
</comment>
<evidence type="ECO:0000313" key="10">
    <source>
        <dbReference type="EMBL" id="KAK5580452.1"/>
    </source>
</evidence>
<dbReference type="InterPro" id="IPR022340">
    <property type="entry name" value="GPCR_GCR1_put"/>
</dbReference>
<evidence type="ECO:0000256" key="3">
    <source>
        <dbReference type="ARBA" id="ARBA00022989"/>
    </source>
</evidence>
<keyword evidence="3 8" id="KW-1133">Transmembrane helix</keyword>
<keyword evidence="4" id="KW-0297">G-protein coupled receptor</keyword>
<feature type="domain" description="G-protein coupled receptors family 2 profile 2" evidence="9">
    <location>
        <begin position="10"/>
        <end position="236"/>
    </location>
</feature>
<keyword evidence="7" id="KW-0807">Transducer</keyword>
<feature type="transmembrane region" description="Helical" evidence="8">
    <location>
        <begin position="140"/>
        <end position="159"/>
    </location>
</feature>
<feature type="transmembrane region" description="Helical" evidence="8">
    <location>
        <begin position="12"/>
        <end position="34"/>
    </location>
</feature>
<dbReference type="GO" id="GO:0016020">
    <property type="term" value="C:membrane"/>
    <property type="evidence" value="ECO:0007669"/>
    <property type="project" value="UniProtKB-SubCell"/>
</dbReference>
<dbReference type="PANTHER" id="PTHR45902">
    <property type="entry name" value="LATROPHILIN RECEPTOR-LIKE PROTEIN A"/>
    <property type="match status" value="1"/>
</dbReference>
<dbReference type="EMBL" id="JAVFKY010000002">
    <property type="protein sequence ID" value="KAK5580452.1"/>
    <property type="molecule type" value="Genomic_DNA"/>
</dbReference>
<evidence type="ECO:0000256" key="7">
    <source>
        <dbReference type="ARBA" id="ARBA00023224"/>
    </source>
</evidence>
<evidence type="ECO:0000313" key="11">
    <source>
        <dbReference type="Proteomes" id="UP001344447"/>
    </source>
</evidence>
<dbReference type="PRINTS" id="PR02000">
    <property type="entry name" value="GCR1PLANT"/>
</dbReference>
<feature type="transmembrane region" description="Helical" evidence="8">
    <location>
        <begin position="80"/>
        <end position="102"/>
    </location>
</feature>
<dbReference type="InterPro" id="IPR000832">
    <property type="entry name" value="GPCR_2_secretin-like"/>
</dbReference>
<feature type="transmembrane region" description="Helical" evidence="8">
    <location>
        <begin position="114"/>
        <end position="134"/>
    </location>
</feature>
<protein>
    <recommendedName>
        <fullName evidence="9">G-protein coupled receptors family 2 profile 2 domain-containing protein</fullName>
    </recommendedName>
</protein>
<evidence type="ECO:0000259" key="9">
    <source>
        <dbReference type="PROSITE" id="PS50261"/>
    </source>
</evidence>
<dbReference type="InterPro" id="IPR022343">
    <property type="entry name" value="GCR1-cAMP_receptor"/>
</dbReference>
<dbReference type="GO" id="GO:0004930">
    <property type="term" value="F:G protein-coupled receptor activity"/>
    <property type="evidence" value="ECO:0007669"/>
    <property type="project" value="UniProtKB-KW"/>
</dbReference>
<dbReference type="InterPro" id="IPR017981">
    <property type="entry name" value="GPCR_2-like_7TM"/>
</dbReference>
<name>A0AAN7U2C9_9MYCE</name>